<dbReference type="VEuPathDB" id="FungiDB:AO090023000417"/>
<protein>
    <submittedName>
        <fullName evidence="6">DNA, SC023</fullName>
    </submittedName>
</protein>
<dbReference type="GeneID" id="5992970"/>
<keyword evidence="7" id="KW-1185">Reference proteome</keyword>
<keyword evidence="3 5" id="KW-1133">Transmembrane helix</keyword>
<feature type="transmembrane region" description="Helical" evidence="5">
    <location>
        <begin position="47"/>
        <end position="65"/>
    </location>
</feature>
<dbReference type="InterPro" id="IPR007568">
    <property type="entry name" value="RTA1"/>
</dbReference>
<dbReference type="EMBL" id="AP007157">
    <property type="protein sequence ID" value="BAE58966.1"/>
    <property type="molecule type" value="Genomic_DNA"/>
</dbReference>
<reference evidence="6 7" key="1">
    <citation type="journal article" date="2005" name="Nature">
        <title>Genome sequencing and analysis of Aspergillus oryzae.</title>
        <authorList>
            <person name="Machida M."/>
            <person name="Asai K."/>
            <person name="Sano M."/>
            <person name="Tanaka T."/>
            <person name="Kumagai T."/>
            <person name="Terai G."/>
            <person name="Kusumoto K."/>
            <person name="Arima T."/>
            <person name="Akita O."/>
            <person name="Kashiwagi Y."/>
            <person name="Abe K."/>
            <person name="Gomi K."/>
            <person name="Horiuchi H."/>
            <person name="Kitamoto K."/>
            <person name="Kobayashi T."/>
            <person name="Takeuchi M."/>
            <person name="Denning D.W."/>
            <person name="Galagan J.E."/>
            <person name="Nierman W.C."/>
            <person name="Yu J."/>
            <person name="Archer D.B."/>
            <person name="Bennett J.W."/>
            <person name="Bhatnagar D."/>
            <person name="Cleveland T.E."/>
            <person name="Fedorova N.D."/>
            <person name="Gotoh O."/>
            <person name="Horikawa H."/>
            <person name="Hosoyama A."/>
            <person name="Ichinomiya M."/>
            <person name="Igarashi R."/>
            <person name="Iwashita K."/>
            <person name="Juvvadi P.R."/>
            <person name="Kato M."/>
            <person name="Kato Y."/>
            <person name="Kin T."/>
            <person name="Kokubun A."/>
            <person name="Maeda H."/>
            <person name="Maeyama N."/>
            <person name="Maruyama J."/>
            <person name="Nagasaki H."/>
            <person name="Nakajima T."/>
            <person name="Oda K."/>
            <person name="Okada K."/>
            <person name="Paulsen I."/>
            <person name="Sakamoto K."/>
            <person name="Sawano T."/>
            <person name="Takahashi M."/>
            <person name="Takase K."/>
            <person name="Terabayashi Y."/>
            <person name="Wortman J."/>
            <person name="Yamada O."/>
            <person name="Yamagata Y."/>
            <person name="Anazawa H."/>
            <person name="Hata Y."/>
            <person name="Koide Y."/>
            <person name="Komori T."/>
            <person name="Koyama Y."/>
            <person name="Minetoki T."/>
            <person name="Suharnan S."/>
            <person name="Tanaka A."/>
            <person name="Isono K."/>
            <person name="Kuhara S."/>
            <person name="Ogasawara N."/>
            <person name="Kikuchi H."/>
        </authorList>
    </citation>
    <scope>NUCLEOTIDE SEQUENCE [LARGE SCALE GENOMIC DNA]</scope>
    <source>
        <strain evidence="7">ATCC 42149 / RIB 40</strain>
    </source>
</reference>
<feature type="transmembrane region" description="Helical" evidence="5">
    <location>
        <begin position="20"/>
        <end position="40"/>
    </location>
</feature>
<dbReference type="HOGENOM" id="CLU_033465_3_1_1"/>
<keyword evidence="2 5" id="KW-0812">Transmembrane</keyword>
<name>Q2UHJ9_ASPOR</name>
<dbReference type="GO" id="GO:0016020">
    <property type="term" value="C:membrane"/>
    <property type="evidence" value="ECO:0007669"/>
    <property type="project" value="UniProtKB-SubCell"/>
</dbReference>
<feature type="transmembrane region" description="Helical" evidence="5">
    <location>
        <begin position="163"/>
        <end position="186"/>
    </location>
</feature>
<evidence type="ECO:0000256" key="4">
    <source>
        <dbReference type="ARBA" id="ARBA00023136"/>
    </source>
</evidence>
<comment type="subcellular location">
    <subcellularLocation>
        <location evidence="1">Membrane</location>
        <topology evidence="1">Multi-pass membrane protein</topology>
    </subcellularLocation>
</comment>
<gene>
    <name evidence="6" type="ORF">AO090023000417</name>
</gene>
<feature type="transmembrane region" description="Helical" evidence="5">
    <location>
        <begin position="242"/>
        <end position="262"/>
    </location>
</feature>
<feature type="transmembrane region" description="Helical" evidence="5">
    <location>
        <begin position="124"/>
        <end position="143"/>
    </location>
</feature>
<accession>Q2UHJ9</accession>
<dbReference type="EMBL" id="BA000051">
    <property type="protein sequence ID" value="BAE58966.1"/>
    <property type="molecule type" value="Genomic_DNA"/>
</dbReference>
<organism evidence="6 7">
    <name type="scientific">Aspergillus oryzae (strain ATCC 42149 / RIB 40)</name>
    <name type="common">Yellow koji mold</name>
    <dbReference type="NCBI Taxonomy" id="510516"/>
    <lineage>
        <taxon>Eukaryota</taxon>
        <taxon>Fungi</taxon>
        <taxon>Dikarya</taxon>
        <taxon>Ascomycota</taxon>
        <taxon>Pezizomycotina</taxon>
        <taxon>Eurotiomycetes</taxon>
        <taxon>Eurotiomycetidae</taxon>
        <taxon>Eurotiales</taxon>
        <taxon>Aspergillaceae</taxon>
        <taxon>Aspergillus</taxon>
        <taxon>Aspergillus subgen. Circumdati</taxon>
    </lineage>
</organism>
<evidence type="ECO:0000256" key="3">
    <source>
        <dbReference type="ARBA" id="ARBA00022989"/>
    </source>
</evidence>
<evidence type="ECO:0000313" key="7">
    <source>
        <dbReference type="Proteomes" id="UP000006564"/>
    </source>
</evidence>
<dbReference type="KEGG" id="aor:AO090023000417"/>
<evidence type="ECO:0000256" key="1">
    <source>
        <dbReference type="ARBA" id="ARBA00004141"/>
    </source>
</evidence>
<evidence type="ECO:0000256" key="2">
    <source>
        <dbReference type="ARBA" id="ARBA00022692"/>
    </source>
</evidence>
<dbReference type="Pfam" id="PF04479">
    <property type="entry name" value="RTA1"/>
    <property type="match status" value="1"/>
</dbReference>
<dbReference type="RefSeq" id="XP_023090594.1">
    <property type="nucleotide sequence ID" value="XM_023235586.1"/>
</dbReference>
<keyword evidence="4 5" id="KW-0472">Membrane</keyword>
<dbReference type="Proteomes" id="UP000006564">
    <property type="component" value="Chromosome 3"/>
</dbReference>
<feature type="transmembrane region" description="Helical" evidence="5">
    <location>
        <begin position="85"/>
        <end position="112"/>
    </location>
</feature>
<evidence type="ECO:0000256" key="5">
    <source>
        <dbReference type="SAM" id="Phobius"/>
    </source>
</evidence>
<sequence>MSCDPNYVDASWSFYRYKPSIAAPVFFVILFTSTTALHLLQMTKTKTWYLIPFSIGGFCEIVGYIGRAINANENAGCWTLGPYVIQTLLLLIAPAFMAASIYMILGRIILLTDGEIHAMLKRRWLTKTFVFGDVLSLFLQAAGGSLLGGADEHNSLMKTGEHVIIAGLFVQLFFFGMFIVVAGLFHRRMLLAPTATSHNPLIRWQKYLVTLYIVSVLIWVRSVFRVIEYLQGNAGSIMRHEAYVFIFDATLMFLVMAWMNWFHPSEIGLLLRHEEPISNGHLKRHLHGFRGFENRAALSALEKHLLGLSLVNLLEENVVFLILIGLHCRKFRCTTASNVGIAYILLHHLPGSRK</sequence>
<evidence type="ECO:0000313" key="6">
    <source>
        <dbReference type="EMBL" id="BAE58966.1"/>
    </source>
</evidence>
<dbReference type="AlphaFoldDB" id="Q2UHJ9"/>
<feature type="transmembrane region" description="Helical" evidence="5">
    <location>
        <begin position="207"/>
        <end position="227"/>
    </location>
</feature>
<dbReference type="OMA" id="LIWVRSV"/>
<dbReference type="PANTHER" id="PTHR31465">
    <property type="entry name" value="PROTEIN RTA1-RELATED"/>
    <property type="match status" value="1"/>
</dbReference>
<dbReference type="PANTHER" id="PTHR31465:SF1">
    <property type="entry name" value="PROTEIN RTA1-RELATED"/>
    <property type="match status" value="1"/>
</dbReference>
<proteinExistence type="predicted"/>